<comment type="cofactor">
    <cofactor evidence="10">
        <name>[2Fe-2S] cluster</name>
        <dbReference type="ChEBI" id="CHEBI:190135"/>
    </cofactor>
</comment>
<dbReference type="CDD" id="cd06218">
    <property type="entry name" value="DHOD_e_trans"/>
    <property type="match status" value="1"/>
</dbReference>
<proteinExistence type="inferred from homology"/>
<keyword evidence="2" id="KW-0813">Transport</keyword>
<dbReference type="PROSITE" id="PS51384">
    <property type="entry name" value="FAD_FR"/>
    <property type="match status" value="1"/>
</dbReference>
<keyword evidence="3" id="KW-0285">Flavoprotein</keyword>
<dbReference type="Gene3D" id="3.40.50.80">
    <property type="entry name" value="Nucleotide-binding domain of ferredoxin-NADP reductase (FNR) module"/>
    <property type="match status" value="1"/>
</dbReference>
<evidence type="ECO:0000256" key="2">
    <source>
        <dbReference type="ARBA" id="ARBA00022448"/>
    </source>
</evidence>
<sequence length="272" mass="29266">MPVDVEAVILSNTKLSSEYNVVALAAPQIAEPAQAGQFVMVKVTGRDDPLLRRPFSVFEILRDDAAHVTGLSLLNKQIGVTTRALYQLRAGDRVRCLGPLGRPFSLATVNEQAWLVAGGVGLAPFATLAATLRARQIETTLFYGSQTAKDLFHLDAFRALGVELRLSTDDGSRGDHGDVTIPLRRALTEIAPTIPVRIYACGPTPMMHAVTELAASHGRATEVSLEQVMGCGLGGCYSCVVPIRQHDTHHFVRSCLEGPVFDGGSVIWEHLG</sequence>
<evidence type="ECO:0000256" key="9">
    <source>
        <dbReference type="ARBA" id="ARBA00023014"/>
    </source>
</evidence>
<dbReference type="InterPro" id="IPR050353">
    <property type="entry name" value="PyrK_electron_transfer"/>
</dbReference>
<keyword evidence="7" id="KW-0249">Electron transport</keyword>
<evidence type="ECO:0000256" key="1">
    <source>
        <dbReference type="ARBA" id="ARBA00006422"/>
    </source>
</evidence>
<dbReference type="SUPFAM" id="SSF52343">
    <property type="entry name" value="Ferredoxin reductase-like, C-terminal NADP-linked domain"/>
    <property type="match status" value="1"/>
</dbReference>
<dbReference type="Pfam" id="PF00175">
    <property type="entry name" value="NAD_binding_1"/>
    <property type="match status" value="1"/>
</dbReference>
<keyword evidence="4" id="KW-0001">2Fe-2S</keyword>
<dbReference type="InterPro" id="IPR017938">
    <property type="entry name" value="Riboflavin_synthase-like_b-brl"/>
</dbReference>
<dbReference type="EMBL" id="UINC01004551">
    <property type="protein sequence ID" value="SVA15173.1"/>
    <property type="molecule type" value="Genomic_DNA"/>
</dbReference>
<dbReference type="InterPro" id="IPR019480">
    <property type="entry name" value="Dihydroorotate_DH_Fe-S-bd"/>
</dbReference>
<protein>
    <recommendedName>
        <fullName evidence="11">FAD-binding FR-type domain-containing protein</fullName>
    </recommendedName>
</protein>
<dbReference type="PRINTS" id="PR00410">
    <property type="entry name" value="PHEHYDRXLASE"/>
</dbReference>
<dbReference type="GO" id="GO:0006221">
    <property type="term" value="P:pyrimidine nucleotide biosynthetic process"/>
    <property type="evidence" value="ECO:0007669"/>
    <property type="project" value="InterPro"/>
</dbReference>
<keyword evidence="8" id="KW-0408">Iron</keyword>
<keyword evidence="9" id="KW-0411">Iron-sulfur</keyword>
<dbReference type="InterPro" id="IPR001433">
    <property type="entry name" value="OxRdtase_FAD/NAD-bd"/>
</dbReference>
<dbReference type="PANTHER" id="PTHR43513">
    <property type="entry name" value="DIHYDROOROTATE DEHYDROGENASE B (NAD(+)), ELECTRON TRANSFER SUBUNIT"/>
    <property type="match status" value="1"/>
</dbReference>
<dbReference type="AlphaFoldDB" id="A0A381TMB2"/>
<dbReference type="InterPro" id="IPR037117">
    <property type="entry name" value="Dihydroorotate_DH_ele_sf"/>
</dbReference>
<dbReference type="Gene3D" id="2.40.30.10">
    <property type="entry name" value="Translation factors"/>
    <property type="match status" value="1"/>
</dbReference>
<evidence type="ECO:0000256" key="5">
    <source>
        <dbReference type="ARBA" id="ARBA00022723"/>
    </source>
</evidence>
<comment type="similarity">
    <text evidence="1">Belongs to the PyrK family.</text>
</comment>
<dbReference type="GO" id="GO:0016491">
    <property type="term" value="F:oxidoreductase activity"/>
    <property type="evidence" value="ECO:0007669"/>
    <property type="project" value="InterPro"/>
</dbReference>
<dbReference type="SUPFAM" id="SSF63380">
    <property type="entry name" value="Riboflavin synthase domain-like"/>
    <property type="match status" value="1"/>
</dbReference>
<dbReference type="Gene3D" id="2.10.240.10">
    <property type="entry name" value="Dihydroorotate dehydrogenase, electron transfer subunit"/>
    <property type="match status" value="1"/>
</dbReference>
<evidence type="ECO:0000256" key="8">
    <source>
        <dbReference type="ARBA" id="ARBA00023004"/>
    </source>
</evidence>
<evidence type="ECO:0000259" key="11">
    <source>
        <dbReference type="PROSITE" id="PS51384"/>
    </source>
</evidence>
<name>A0A381TMB2_9ZZZZ</name>
<gene>
    <name evidence="12" type="ORF">METZ01_LOCUS68027</name>
</gene>
<dbReference type="GO" id="GO:0046872">
    <property type="term" value="F:metal ion binding"/>
    <property type="evidence" value="ECO:0007669"/>
    <property type="project" value="UniProtKB-KW"/>
</dbReference>
<accession>A0A381TMB2</accession>
<dbReference type="GO" id="GO:0051537">
    <property type="term" value="F:2 iron, 2 sulfur cluster binding"/>
    <property type="evidence" value="ECO:0007669"/>
    <property type="project" value="UniProtKB-KW"/>
</dbReference>
<dbReference type="InterPro" id="IPR017927">
    <property type="entry name" value="FAD-bd_FR_type"/>
</dbReference>
<organism evidence="12">
    <name type="scientific">marine metagenome</name>
    <dbReference type="NCBI Taxonomy" id="408172"/>
    <lineage>
        <taxon>unclassified sequences</taxon>
        <taxon>metagenomes</taxon>
        <taxon>ecological metagenomes</taxon>
    </lineage>
</organism>
<evidence type="ECO:0000313" key="12">
    <source>
        <dbReference type="EMBL" id="SVA15173.1"/>
    </source>
</evidence>
<keyword evidence="6" id="KW-0274">FAD</keyword>
<dbReference type="GO" id="GO:0050660">
    <property type="term" value="F:flavin adenine dinucleotide binding"/>
    <property type="evidence" value="ECO:0007669"/>
    <property type="project" value="InterPro"/>
</dbReference>
<dbReference type="InterPro" id="IPR012165">
    <property type="entry name" value="Cyt_c3_hydrogenase_gsu"/>
</dbReference>
<reference evidence="12" key="1">
    <citation type="submission" date="2018-05" db="EMBL/GenBank/DDBJ databases">
        <authorList>
            <person name="Lanie J.A."/>
            <person name="Ng W.-L."/>
            <person name="Kazmierczak K.M."/>
            <person name="Andrzejewski T.M."/>
            <person name="Davidsen T.M."/>
            <person name="Wayne K.J."/>
            <person name="Tettelin H."/>
            <person name="Glass J.I."/>
            <person name="Rusch D."/>
            <person name="Podicherti R."/>
            <person name="Tsui H.-C.T."/>
            <person name="Winkler M.E."/>
        </authorList>
    </citation>
    <scope>NUCLEOTIDE SEQUENCE</scope>
</reference>
<dbReference type="PIRSF" id="PIRSF006816">
    <property type="entry name" value="Cyc3_hyd_g"/>
    <property type="match status" value="1"/>
</dbReference>
<evidence type="ECO:0000256" key="6">
    <source>
        <dbReference type="ARBA" id="ARBA00022827"/>
    </source>
</evidence>
<evidence type="ECO:0000256" key="10">
    <source>
        <dbReference type="ARBA" id="ARBA00034078"/>
    </source>
</evidence>
<keyword evidence="5" id="KW-0479">Metal-binding</keyword>
<feature type="domain" description="FAD-binding FR-type" evidence="11">
    <location>
        <begin position="2"/>
        <end position="106"/>
    </location>
</feature>
<dbReference type="Pfam" id="PF10418">
    <property type="entry name" value="DHODB_Fe-S_bind"/>
    <property type="match status" value="1"/>
</dbReference>
<evidence type="ECO:0000256" key="4">
    <source>
        <dbReference type="ARBA" id="ARBA00022714"/>
    </source>
</evidence>
<dbReference type="InterPro" id="IPR039261">
    <property type="entry name" value="FNR_nucleotide-bd"/>
</dbReference>
<evidence type="ECO:0000256" key="7">
    <source>
        <dbReference type="ARBA" id="ARBA00022982"/>
    </source>
</evidence>
<evidence type="ECO:0000256" key="3">
    <source>
        <dbReference type="ARBA" id="ARBA00022630"/>
    </source>
</evidence>
<dbReference type="PANTHER" id="PTHR43513:SF3">
    <property type="entry name" value="DIHYDROOROTATE DEHYDROGENASE B (NAD(+)), ELECTRON TRANSFER SUBUNIT-RELATED"/>
    <property type="match status" value="1"/>
</dbReference>